<dbReference type="InterPro" id="IPR052016">
    <property type="entry name" value="Bact_Sigma-Reg"/>
</dbReference>
<dbReference type="AlphaFoldDB" id="A0A7X0PFV8"/>
<reference evidence="4 5" key="1">
    <citation type="submission" date="2020-08" db="EMBL/GenBank/DDBJ databases">
        <title>Functional genomics of gut bacteria from endangered species of beetles.</title>
        <authorList>
            <person name="Carlos-Shanley C."/>
        </authorList>
    </citation>
    <scope>NUCLEOTIDE SEQUENCE [LARGE SCALE GENOMIC DNA]</scope>
    <source>
        <strain evidence="4 5">S00198</strain>
    </source>
</reference>
<feature type="coiled-coil region" evidence="2">
    <location>
        <begin position="420"/>
        <end position="457"/>
    </location>
</feature>
<dbReference type="PANTHER" id="PTHR43156:SF2">
    <property type="entry name" value="STAGE II SPORULATION PROTEIN E"/>
    <property type="match status" value="1"/>
</dbReference>
<comment type="caution">
    <text evidence="4">The sequence shown here is derived from an EMBL/GenBank/DDBJ whole genome shotgun (WGS) entry which is preliminary data.</text>
</comment>
<organism evidence="4 5">
    <name type="scientific">Acidovorax soli</name>
    <dbReference type="NCBI Taxonomy" id="592050"/>
    <lineage>
        <taxon>Bacteria</taxon>
        <taxon>Pseudomonadati</taxon>
        <taxon>Pseudomonadota</taxon>
        <taxon>Betaproteobacteria</taxon>
        <taxon>Burkholderiales</taxon>
        <taxon>Comamonadaceae</taxon>
        <taxon>Acidovorax</taxon>
    </lineage>
</organism>
<keyword evidence="2" id="KW-0175">Coiled coil</keyword>
<dbReference type="RefSeq" id="WP_184859013.1">
    <property type="nucleotide sequence ID" value="NZ_JACHLK010000006.1"/>
</dbReference>
<evidence type="ECO:0000313" key="5">
    <source>
        <dbReference type="Proteomes" id="UP000575083"/>
    </source>
</evidence>
<feature type="domain" description="PPM-type phosphatase" evidence="3">
    <location>
        <begin position="469"/>
        <end position="689"/>
    </location>
</feature>
<evidence type="ECO:0000256" key="1">
    <source>
        <dbReference type="ARBA" id="ARBA00022801"/>
    </source>
</evidence>
<dbReference type="InterPro" id="IPR036457">
    <property type="entry name" value="PPM-type-like_dom_sf"/>
</dbReference>
<protein>
    <submittedName>
        <fullName evidence="4">Sigma-B regulation protein RsbU (Phosphoserine phosphatase)</fullName>
        <ecNumber evidence="4">3.1.3.3</ecNumber>
    </submittedName>
</protein>
<keyword evidence="1 4" id="KW-0378">Hydrolase</keyword>
<evidence type="ECO:0000313" key="4">
    <source>
        <dbReference type="EMBL" id="MBB6560706.1"/>
    </source>
</evidence>
<dbReference type="PANTHER" id="PTHR43156">
    <property type="entry name" value="STAGE II SPORULATION PROTEIN E-RELATED"/>
    <property type="match status" value="1"/>
</dbReference>
<dbReference type="InterPro" id="IPR001932">
    <property type="entry name" value="PPM-type_phosphatase-like_dom"/>
</dbReference>
<dbReference type="Gene3D" id="3.60.40.10">
    <property type="entry name" value="PPM-type phosphatase domain"/>
    <property type="match status" value="1"/>
</dbReference>
<accession>A0A7X0PFV8</accession>
<dbReference type="SUPFAM" id="SSF81606">
    <property type="entry name" value="PP2C-like"/>
    <property type="match status" value="1"/>
</dbReference>
<proteinExistence type="predicted"/>
<gene>
    <name evidence="4" type="ORF">HNP48_003382</name>
</gene>
<dbReference type="Pfam" id="PF07228">
    <property type="entry name" value="SpoIIE"/>
    <property type="match status" value="1"/>
</dbReference>
<evidence type="ECO:0000259" key="3">
    <source>
        <dbReference type="SMART" id="SM00331"/>
    </source>
</evidence>
<dbReference type="EMBL" id="JACHLK010000006">
    <property type="protein sequence ID" value="MBB6560706.1"/>
    <property type="molecule type" value="Genomic_DNA"/>
</dbReference>
<name>A0A7X0PFV8_9BURK</name>
<keyword evidence="5" id="KW-1185">Reference proteome</keyword>
<evidence type="ECO:0000256" key="2">
    <source>
        <dbReference type="SAM" id="Coils"/>
    </source>
</evidence>
<dbReference type="EC" id="3.1.3.3" evidence="4"/>
<sequence length="694" mass="74337">MHLRYRLIAILLAAMALLVAAFAAMGWLSDQRWSQRYDEVLLQNQRIAWDKLQNENLDRQDVLAQQLLQDAAIRDLAAQGGTARLDALLAAATRRAPGVRIDVFDRQGALVATTEPGIDPQPMAEVRWVAAASGQAGAVRGLTQVAVRQYQWVVVRGFDGGALAVGQDVAPKLSELAGYLGGDIFLANMRGAEAVGTRAGVLAATETPIPVRSNQAVTVQVDDHDNQPRALRIVSQPVHNPDARIVGSLVWMQDVSATHYADLLFSRSTLAAALVFAAVLAAGLVAYLRHAMEPLARSVGVLNALARGATDASLDQGEEDAEDESGEIARGVVAIRSELLNLETLRQERIRIRQQQERLIRGQLRTLADSLDPASREEILTALGSSAEAQAGSGATDANAAPTNQLAELAGILGRMSGLVTNQQNRLLKLLRELQAAVQTQATLASLQQELEIARQMQLSILPRSAPDVDEVDIAATMIPAKEVGGDFYDYFPIDAEHLAVVVADVSGKGVPAAFFMAISRTLLKSNALFLREPGATIRALNDQLCAENDQMMFVTVFYGVLHLPTGRLVYVNAGHNPPVRLAGSGATLFPRGRNMALAVMEEQEYIEGEALLVPGETVVLYTDGVTEATNADNALFGDDALLAAMAAIGSDPRGVVTARIPDQIVRAVRGFENGAAQADDITVVAMTYRGPRL</sequence>
<dbReference type="SMART" id="SM00331">
    <property type="entry name" value="PP2C_SIG"/>
    <property type="match status" value="1"/>
</dbReference>
<dbReference type="Proteomes" id="UP000575083">
    <property type="component" value="Unassembled WGS sequence"/>
</dbReference>
<dbReference type="GO" id="GO:0016791">
    <property type="term" value="F:phosphatase activity"/>
    <property type="evidence" value="ECO:0007669"/>
    <property type="project" value="TreeGrafter"/>
</dbReference>